<keyword evidence="2" id="KW-1185">Reference proteome</keyword>
<gene>
    <name evidence="1" type="ORF">IV500_05970</name>
</gene>
<accession>A0A931CQ62</accession>
<dbReference type="EMBL" id="JADNYM010000006">
    <property type="protein sequence ID" value="MBG0738969.1"/>
    <property type="molecule type" value="Genomic_DNA"/>
</dbReference>
<proteinExistence type="predicted"/>
<protein>
    <submittedName>
        <fullName evidence="1">Uncharacterized protein</fullName>
    </submittedName>
</protein>
<dbReference type="Proteomes" id="UP000655366">
    <property type="component" value="Unassembled WGS sequence"/>
</dbReference>
<evidence type="ECO:0000313" key="1">
    <source>
        <dbReference type="EMBL" id="MBG0738969.1"/>
    </source>
</evidence>
<sequence length="79" mass="8698">MTEQKPYDEVVTAIPIPAAVRLLASEGRVRSDGRWDNWAVCGALFGKTVRPLTEDEKIALELDIKAIRPEPAPMPTKPA</sequence>
<name>A0A931CQ62_9MICC</name>
<reference evidence="1 2" key="1">
    <citation type="submission" date="2020-11" db="EMBL/GenBank/DDBJ databases">
        <title>Arthrobacter antarcticus sp. nov., isolated from Antarctic Soil.</title>
        <authorList>
            <person name="Li J."/>
        </authorList>
    </citation>
    <scope>NUCLEOTIDE SEQUENCE [LARGE SCALE GENOMIC DNA]</scope>
    <source>
        <strain evidence="1 2">Z1-20</strain>
    </source>
</reference>
<comment type="caution">
    <text evidence="1">The sequence shown here is derived from an EMBL/GenBank/DDBJ whole genome shotgun (WGS) entry which is preliminary data.</text>
</comment>
<evidence type="ECO:0000313" key="2">
    <source>
        <dbReference type="Proteomes" id="UP000655366"/>
    </source>
</evidence>
<organism evidence="1 2">
    <name type="scientific">Arthrobacter terrae</name>
    <dbReference type="NCBI Taxonomy" id="2935737"/>
    <lineage>
        <taxon>Bacteria</taxon>
        <taxon>Bacillati</taxon>
        <taxon>Actinomycetota</taxon>
        <taxon>Actinomycetes</taxon>
        <taxon>Micrococcales</taxon>
        <taxon>Micrococcaceae</taxon>
        <taxon>Arthrobacter</taxon>
    </lineage>
</organism>
<dbReference type="RefSeq" id="WP_196395919.1">
    <property type="nucleotide sequence ID" value="NZ_JADNYM010000006.1"/>
</dbReference>
<dbReference type="AlphaFoldDB" id="A0A931CQ62"/>